<sequence length="70" mass="7640">MSEANPNTIRFWWPDPLGFASLTPTYGLAANAREPIIRVPDYTANDVPHPQVAVAFGLRMVKAAAIRSST</sequence>
<dbReference type="Proteomes" id="UP000199412">
    <property type="component" value="Unassembled WGS sequence"/>
</dbReference>
<accession>A0A1G7GUJ1</accession>
<keyword evidence="2" id="KW-1185">Reference proteome</keyword>
<reference evidence="1 2" key="1">
    <citation type="submission" date="2016-10" db="EMBL/GenBank/DDBJ databases">
        <authorList>
            <person name="de Groot N.N."/>
        </authorList>
    </citation>
    <scope>NUCLEOTIDE SEQUENCE [LARGE SCALE GENOMIC DNA]</scope>
    <source>
        <strain evidence="1 2">ATCC 700224</strain>
    </source>
</reference>
<dbReference type="AlphaFoldDB" id="A0A1G7GUJ1"/>
<organism evidence="1 2">
    <name type="scientific">Rhodospira trueperi</name>
    <dbReference type="NCBI Taxonomy" id="69960"/>
    <lineage>
        <taxon>Bacteria</taxon>
        <taxon>Pseudomonadati</taxon>
        <taxon>Pseudomonadota</taxon>
        <taxon>Alphaproteobacteria</taxon>
        <taxon>Rhodospirillales</taxon>
        <taxon>Rhodospirillaceae</taxon>
        <taxon>Rhodospira</taxon>
    </lineage>
</organism>
<gene>
    <name evidence="1" type="ORF">SAMN05421720_1167</name>
</gene>
<evidence type="ECO:0000313" key="1">
    <source>
        <dbReference type="EMBL" id="SDE91817.1"/>
    </source>
</evidence>
<evidence type="ECO:0000313" key="2">
    <source>
        <dbReference type="Proteomes" id="UP000199412"/>
    </source>
</evidence>
<proteinExistence type="predicted"/>
<protein>
    <submittedName>
        <fullName evidence="1">Uncharacterized protein</fullName>
    </submittedName>
</protein>
<dbReference type="EMBL" id="FNAP01000016">
    <property type="protein sequence ID" value="SDE91817.1"/>
    <property type="molecule type" value="Genomic_DNA"/>
</dbReference>
<name>A0A1G7GUJ1_9PROT</name>